<dbReference type="OrthoDB" id="6315383at2"/>
<dbReference type="RefSeq" id="WP_089793657.1">
    <property type="nucleotide sequence ID" value="NZ_FOIU01000002.1"/>
</dbReference>
<accession>A0A1I0RKS1</accession>
<dbReference type="InterPro" id="IPR032675">
    <property type="entry name" value="LRR_dom_sf"/>
</dbReference>
<dbReference type="AlphaFoldDB" id="A0A1I0RKS1"/>
<sequence length="210" mass="23269">MKTKQELKLYFENGDKPIQEHFWEWLDSYWHKDEKIPQTSLDAIEKVVPFLVNNNLQGSAMQLTVPMNTKKILNSAYVYTGMPYQIVKVMFNEGLEEIEPSAFHSQNIKSIETPSTLKVIGAYAFANQGNNINGMDSIEEIILNEGLITIGDYAFSSGRVTLVKNLYIPSSVQSVGLGSFNIPSLQTVSAPAGLDLSNAGIPATATITYR</sequence>
<dbReference type="Proteomes" id="UP000199469">
    <property type="component" value="Unassembled WGS sequence"/>
</dbReference>
<evidence type="ECO:0000313" key="1">
    <source>
        <dbReference type="EMBL" id="SEW41697.1"/>
    </source>
</evidence>
<dbReference type="InterPro" id="IPR026906">
    <property type="entry name" value="LRR_5"/>
</dbReference>
<protein>
    <submittedName>
        <fullName evidence="1">Leucine rich repeat-containing protein</fullName>
    </submittedName>
</protein>
<dbReference type="EMBL" id="FOIU01000002">
    <property type="protein sequence ID" value="SEW41697.1"/>
    <property type="molecule type" value="Genomic_DNA"/>
</dbReference>
<name>A0A1I0RKS1_9FLAO</name>
<dbReference type="Gene3D" id="3.80.10.10">
    <property type="entry name" value="Ribonuclease Inhibitor"/>
    <property type="match status" value="1"/>
</dbReference>
<dbReference type="Pfam" id="PF13306">
    <property type="entry name" value="LRR_5"/>
    <property type="match status" value="2"/>
</dbReference>
<reference evidence="2" key="1">
    <citation type="submission" date="2016-10" db="EMBL/GenBank/DDBJ databases">
        <authorList>
            <person name="Varghese N."/>
            <person name="Submissions S."/>
        </authorList>
    </citation>
    <scope>NUCLEOTIDE SEQUENCE [LARGE SCALE GENOMIC DNA]</scope>
    <source>
        <strain evidence="2">DSM 17724</strain>
    </source>
</reference>
<gene>
    <name evidence="1" type="ORF">SAMN05421841_2857</name>
</gene>
<proteinExistence type="predicted"/>
<evidence type="ECO:0000313" key="2">
    <source>
        <dbReference type="Proteomes" id="UP000199469"/>
    </source>
</evidence>
<dbReference type="STRING" id="356305.SAMN05421841_2857"/>
<organism evidence="1 2">
    <name type="scientific">Chryseobacterium wanjuense</name>
    <dbReference type="NCBI Taxonomy" id="356305"/>
    <lineage>
        <taxon>Bacteria</taxon>
        <taxon>Pseudomonadati</taxon>
        <taxon>Bacteroidota</taxon>
        <taxon>Flavobacteriia</taxon>
        <taxon>Flavobacteriales</taxon>
        <taxon>Weeksellaceae</taxon>
        <taxon>Chryseobacterium group</taxon>
        <taxon>Chryseobacterium</taxon>
    </lineage>
</organism>
<keyword evidence="2" id="KW-1185">Reference proteome</keyword>